<dbReference type="AlphaFoldDB" id="A0AAD4JBM5"/>
<proteinExistence type="predicted"/>
<reference evidence="1 2" key="1">
    <citation type="journal article" date="2021" name="Nat. Commun.">
        <title>Incipient diploidization of the medicinal plant Perilla within 10,000 years.</title>
        <authorList>
            <person name="Zhang Y."/>
            <person name="Shen Q."/>
            <person name="Leng L."/>
            <person name="Zhang D."/>
            <person name="Chen S."/>
            <person name="Shi Y."/>
            <person name="Ning Z."/>
            <person name="Chen S."/>
        </authorList>
    </citation>
    <scope>NUCLEOTIDE SEQUENCE [LARGE SCALE GENOMIC DNA]</scope>
    <source>
        <strain evidence="2">cv. PC099</strain>
    </source>
</reference>
<organism evidence="1 2">
    <name type="scientific">Perilla frutescens var. hirtella</name>
    <name type="common">Perilla citriodora</name>
    <name type="synonym">Perilla setoyensis</name>
    <dbReference type="NCBI Taxonomy" id="608512"/>
    <lineage>
        <taxon>Eukaryota</taxon>
        <taxon>Viridiplantae</taxon>
        <taxon>Streptophyta</taxon>
        <taxon>Embryophyta</taxon>
        <taxon>Tracheophyta</taxon>
        <taxon>Spermatophyta</taxon>
        <taxon>Magnoliopsida</taxon>
        <taxon>eudicotyledons</taxon>
        <taxon>Gunneridae</taxon>
        <taxon>Pentapetalae</taxon>
        <taxon>asterids</taxon>
        <taxon>lamiids</taxon>
        <taxon>Lamiales</taxon>
        <taxon>Lamiaceae</taxon>
        <taxon>Nepetoideae</taxon>
        <taxon>Elsholtzieae</taxon>
        <taxon>Perilla</taxon>
    </lineage>
</organism>
<comment type="caution">
    <text evidence="1">The sequence shown here is derived from an EMBL/GenBank/DDBJ whole genome shotgun (WGS) entry which is preliminary data.</text>
</comment>
<keyword evidence="2" id="KW-1185">Reference proteome</keyword>
<dbReference type="EMBL" id="SDAM02000091">
    <property type="protein sequence ID" value="KAH6830825.1"/>
    <property type="molecule type" value="Genomic_DNA"/>
</dbReference>
<name>A0AAD4JBM5_PERFH</name>
<evidence type="ECO:0000313" key="1">
    <source>
        <dbReference type="EMBL" id="KAH6830825.1"/>
    </source>
</evidence>
<sequence>METRVSDGGWAERMVEGHDLIRFSISSMPNCELRGNAAVSLYDIVWVFSGGGGYHSHRGGAVDEGEIGVGFLG</sequence>
<evidence type="ECO:0000313" key="2">
    <source>
        <dbReference type="Proteomes" id="UP001190926"/>
    </source>
</evidence>
<accession>A0AAD4JBM5</accession>
<protein>
    <submittedName>
        <fullName evidence="1">Uncharacterized protein</fullName>
    </submittedName>
</protein>
<gene>
    <name evidence="1" type="ORF">C2S53_004082</name>
</gene>
<dbReference type="Proteomes" id="UP001190926">
    <property type="component" value="Unassembled WGS sequence"/>
</dbReference>